<name>A0A1H4ANK6_9SPHI</name>
<sequence>MLVYSPEEEEAFFDQIDQVYVLTESDKAEEAEQLLLEIEGEIPDPKENCTVGAILLDSIYAFYEQTGQLEKALPYFLKETEYLQEKMKTEKVKHVVHFITTGSIYYALQDLDQARVYFKIAFELGKKGVFGDFHADFLFIALAADEDFEDFKRNFIPEESDDEDELTDEQQDLMDDYCEKGNAEMDEENYAAAADWFKKAYAILPDPKDDWEATGYITASLGDALFSDGKFEEAKAQLLVAHEFYTADKNNPFVLLRLGETYFELGDEKLALEFLLKAYQMEGQQLFEDDKKYLKFLKKHHEL</sequence>
<evidence type="ECO:0000256" key="1">
    <source>
        <dbReference type="PROSITE-ProRule" id="PRU00339"/>
    </source>
</evidence>
<dbReference type="PROSITE" id="PS50005">
    <property type="entry name" value="TPR"/>
    <property type="match status" value="1"/>
</dbReference>
<dbReference type="RefSeq" id="WP_090555719.1">
    <property type="nucleotide sequence ID" value="NZ_FNRA01000003.1"/>
</dbReference>
<keyword evidence="1" id="KW-0802">TPR repeat</keyword>
<organism evidence="2 3">
    <name type="scientific">Pedobacter hartonius</name>
    <dbReference type="NCBI Taxonomy" id="425514"/>
    <lineage>
        <taxon>Bacteria</taxon>
        <taxon>Pseudomonadati</taxon>
        <taxon>Bacteroidota</taxon>
        <taxon>Sphingobacteriia</taxon>
        <taxon>Sphingobacteriales</taxon>
        <taxon>Sphingobacteriaceae</taxon>
        <taxon>Pedobacter</taxon>
    </lineage>
</organism>
<dbReference type="AlphaFoldDB" id="A0A1H4ANK6"/>
<keyword evidence="3" id="KW-1185">Reference proteome</keyword>
<dbReference type="STRING" id="425514.SAMN05443550_10344"/>
<dbReference type="Gene3D" id="1.25.40.10">
    <property type="entry name" value="Tetratricopeptide repeat domain"/>
    <property type="match status" value="2"/>
</dbReference>
<dbReference type="SUPFAM" id="SSF48452">
    <property type="entry name" value="TPR-like"/>
    <property type="match status" value="2"/>
</dbReference>
<evidence type="ECO:0000313" key="3">
    <source>
        <dbReference type="Proteomes" id="UP000198850"/>
    </source>
</evidence>
<proteinExistence type="predicted"/>
<dbReference type="InterPro" id="IPR019734">
    <property type="entry name" value="TPR_rpt"/>
</dbReference>
<evidence type="ECO:0000313" key="2">
    <source>
        <dbReference type="EMBL" id="SEA37455.1"/>
    </source>
</evidence>
<dbReference type="EMBL" id="FNRA01000003">
    <property type="protein sequence ID" value="SEA37455.1"/>
    <property type="molecule type" value="Genomic_DNA"/>
</dbReference>
<gene>
    <name evidence="2" type="ORF">SAMN05443550_10344</name>
</gene>
<dbReference type="Proteomes" id="UP000198850">
    <property type="component" value="Unassembled WGS sequence"/>
</dbReference>
<dbReference type="Pfam" id="PF13181">
    <property type="entry name" value="TPR_8"/>
    <property type="match status" value="1"/>
</dbReference>
<dbReference type="OrthoDB" id="1551390at2"/>
<dbReference type="InterPro" id="IPR011990">
    <property type="entry name" value="TPR-like_helical_dom_sf"/>
</dbReference>
<accession>A0A1H4ANK6</accession>
<protein>
    <submittedName>
        <fullName evidence="2">Tetratricopeptide repeat-containing protein</fullName>
    </submittedName>
</protein>
<dbReference type="SMART" id="SM00028">
    <property type="entry name" value="TPR"/>
    <property type="match status" value="3"/>
</dbReference>
<reference evidence="2 3" key="1">
    <citation type="submission" date="2016-10" db="EMBL/GenBank/DDBJ databases">
        <authorList>
            <person name="de Groot N.N."/>
        </authorList>
    </citation>
    <scope>NUCLEOTIDE SEQUENCE [LARGE SCALE GENOMIC DNA]</scope>
    <source>
        <strain evidence="2 3">DSM 19033</strain>
    </source>
</reference>
<feature type="repeat" description="TPR" evidence="1">
    <location>
        <begin position="252"/>
        <end position="285"/>
    </location>
</feature>